<dbReference type="EMBL" id="RCSW01000020">
    <property type="protein sequence ID" value="KAF7932050.1"/>
    <property type="molecule type" value="Genomic_DNA"/>
</dbReference>
<dbReference type="Proteomes" id="UP000710849">
    <property type="component" value="Unassembled WGS sequence"/>
</dbReference>
<evidence type="ECO:0000313" key="4">
    <source>
        <dbReference type="EMBL" id="KAF7932050.1"/>
    </source>
</evidence>
<proteinExistence type="predicted"/>
<dbReference type="InterPro" id="IPR027417">
    <property type="entry name" value="P-loop_NTPase"/>
</dbReference>
<evidence type="ECO:0000259" key="3">
    <source>
        <dbReference type="Pfam" id="PF24883"/>
    </source>
</evidence>
<comment type="caution">
    <text evidence="4">The sequence shown here is derived from an EMBL/GenBank/DDBJ whole genome shotgun (WGS) entry which is preliminary data.</text>
</comment>
<dbReference type="SUPFAM" id="SSF52540">
    <property type="entry name" value="P-loop containing nucleoside triphosphate hydrolases"/>
    <property type="match status" value="1"/>
</dbReference>
<dbReference type="SUPFAM" id="SSF48403">
    <property type="entry name" value="Ankyrin repeat"/>
    <property type="match status" value="1"/>
</dbReference>
<keyword evidence="1" id="KW-0677">Repeat</keyword>
<name>A0A9P5IAL9_9HELO</name>
<dbReference type="Gene3D" id="3.40.50.300">
    <property type="entry name" value="P-loop containing nucleotide triphosphate hydrolases"/>
    <property type="match status" value="1"/>
</dbReference>
<feature type="region of interest" description="Disordered" evidence="2">
    <location>
        <begin position="1"/>
        <end position="23"/>
    </location>
</feature>
<feature type="domain" description="Nephrocystin 3-like N-terminal" evidence="3">
    <location>
        <begin position="315"/>
        <end position="484"/>
    </location>
</feature>
<dbReference type="GeneID" id="62152659"/>
<sequence length="1430" mass="163353">MPLPAPLLLPKKQDQIDRNGTTAKEVRPPKLQAKLDLWQEAIEKVQQSTDWKSHKREYDKAILECQGNNQNILNKSGTENEKSTSLADAISEHLITLQEKGLERQWEYKKMKVFKDPGNQLAALDPTKAAAFVWGFVQFFVERAIVYDEIRDMAIDQEPIANLITWYALIENLYLTNMSGTLDEVDEAVKSKIVSLYTAVILYQMAIYNFWKQGKITHGIQSLVPNKLKEMSSTIQKKSAEVEVILHSSDRKVLLELLEDINLKVSKPIVHIGSQMQQVLDVAMNIDKDRYSSVLNWVSPILHMDHHQEYKPLGGTGEWILDHSDWKKWRESQTSRLFWLRGKMGAGKSNLVFIIISHLLKICTNDQERTAFFYINNTRRVEHTKSAETILRSLLKQLAIQDNELLLQPVVAKYDMLRNISSLHKEDCITLLTNIISEFRQTNIIIDGFDELEDDDVRMDLLVSLKQIIDGLQGAVAKIFISSRDHVNIQDLLHKNFRSRTEIIVARNNYEAIKKFIKSRVQDVENKLSNQRIPEDIKRDTESILEERSDGMFLWLHLSLKYLTRIKAKNPATFVEDLKTVPSDLKEAYEKLYNSLLQGQNDERIGIIQKVFCFLLYGCHDKIFEASAFLSVINYKATLELSAKDILDLCSTFIDLFNCYHRGWGNGSRRGGYDFGSYGTVFWMIHVSRAGILRQKSPLAETLSEFWPSERDWNSPTFERWYDLRETVERYLREGWDINLTVPLLGPGLSYACTGNHMKLVSYLLSQGAKILSDEFEESPLFAAVRAQRPKILRLCLQNATLPTVEPLLEAALGKGNWERKIFSKLDSQANNQVLNLLLDYSSDFHFFDMLQSLMFNGGPEILKLLLERNSSLSVTTDTLKYLFTLRAKSLSYTRSCLDLLLPLNPELVKTRSLLIAVQEYEGEEPSELARYIDEDLNPSGSSSLITELTLRGAMQNNSNGLPFIKFLLRKAPALKISDETILWTIENYLVRYEDVIETLLQHDPTIRKISISDFEKAYHDPNFGEFMVSNFMAVLLRYCPEVAIDQELFTVAIGYYRLSLSGLKLLLSRNPKIKLTPQSVGNIFSYAADQVVGEISCSSNLVEIMDDILRAALGNTHLRNIHHIRHISPAIVNLLSKAVESLEELSDETVYQACESKAWIMEKVLGRWPNAPLSENALVVALSDEQKFHILIEKSPSIAISAEVIETAYKQHSGSVNMISTILKVLELQPNIIITETLLETVSSEDYPIHERVHHQLIDILLRCIPHAKLTDQAIHNCMTQSFPLAQLTFEARPDLKLSAFCFGSICSRLSDDNPENQIILHQLSKRLSFGLDENGMLEFMETCTPNAVITVLSSKPDAPVTESVINYLLKQLHRNSLYQSIKSWFRDPGVIALNMLLDRSGLPEVSRQFLLSDFQELKKKDKELENEC</sequence>
<accession>A0A9P5IAL9</accession>
<gene>
    <name evidence="4" type="ORF">EAE97_009071</name>
</gene>
<dbReference type="PANTHER" id="PTHR10039">
    <property type="entry name" value="AMELOGENIN"/>
    <property type="match status" value="1"/>
</dbReference>
<dbReference type="Gene3D" id="1.25.40.20">
    <property type="entry name" value="Ankyrin repeat-containing domain"/>
    <property type="match status" value="1"/>
</dbReference>
<dbReference type="RefSeq" id="XP_038729599.1">
    <property type="nucleotide sequence ID" value="XM_038879586.1"/>
</dbReference>
<organism evidence="4 5">
    <name type="scientific">Botrytis byssoidea</name>
    <dbReference type="NCBI Taxonomy" id="139641"/>
    <lineage>
        <taxon>Eukaryota</taxon>
        <taxon>Fungi</taxon>
        <taxon>Dikarya</taxon>
        <taxon>Ascomycota</taxon>
        <taxon>Pezizomycotina</taxon>
        <taxon>Leotiomycetes</taxon>
        <taxon>Helotiales</taxon>
        <taxon>Sclerotiniaceae</taxon>
        <taxon>Botrytis</taxon>
    </lineage>
</organism>
<evidence type="ECO:0000256" key="2">
    <source>
        <dbReference type="SAM" id="MobiDB-lite"/>
    </source>
</evidence>
<evidence type="ECO:0000256" key="1">
    <source>
        <dbReference type="ARBA" id="ARBA00022737"/>
    </source>
</evidence>
<evidence type="ECO:0000313" key="5">
    <source>
        <dbReference type="Proteomes" id="UP000710849"/>
    </source>
</evidence>
<dbReference type="InterPro" id="IPR036770">
    <property type="entry name" value="Ankyrin_rpt-contain_sf"/>
</dbReference>
<dbReference type="InterPro" id="IPR056884">
    <property type="entry name" value="NPHP3-like_N"/>
</dbReference>
<keyword evidence="5" id="KW-1185">Reference proteome</keyword>
<dbReference type="Pfam" id="PF24883">
    <property type="entry name" value="NPHP3_N"/>
    <property type="match status" value="1"/>
</dbReference>
<protein>
    <recommendedName>
        <fullName evidence="3">Nephrocystin 3-like N-terminal domain-containing protein</fullName>
    </recommendedName>
</protein>
<reference evidence="4 5" key="1">
    <citation type="journal article" date="2020" name="Genome Biol. Evol.">
        <title>Comparative genomics of Sclerotiniaceae.</title>
        <authorList>
            <person name="Valero Jimenez C.A."/>
            <person name="Steentjes M."/>
            <person name="Scholten O.E."/>
            <person name="Van Kan J.A.L."/>
        </authorList>
    </citation>
    <scope>NUCLEOTIDE SEQUENCE [LARGE SCALE GENOMIC DNA]</scope>
    <source>
        <strain evidence="4 5">MUCL 94</strain>
    </source>
</reference>